<feature type="region of interest" description="Disordered" evidence="5">
    <location>
        <begin position="138"/>
        <end position="163"/>
    </location>
</feature>
<comment type="caution">
    <text evidence="7">The sequence shown here is derived from an EMBL/GenBank/DDBJ whole genome shotgun (WGS) entry which is preliminary data.</text>
</comment>
<sequence>MRHLTEDQLARLRTALESERSELSDRMFEPVGELSAYDNHPGDLGSETFERGKDVALTERARYKREAIDRALEGMNNGTYGRCDVCGRPIPFERLLAVPYADRCADHAEAAFVSARRPAEEDRMRSRDDFAWQTVEHWGNASGPATGPDGEDGGTSSDDDADGFVEPIESFVATDFYGRNVRIVRNRQYREYLEAGEGERLLEPDPTPEEADRPS</sequence>
<evidence type="ECO:0000313" key="8">
    <source>
        <dbReference type="Proteomes" id="UP000243688"/>
    </source>
</evidence>
<feature type="compositionally biased region" description="Basic and acidic residues" evidence="5">
    <location>
        <begin position="194"/>
        <end position="203"/>
    </location>
</feature>
<evidence type="ECO:0000256" key="4">
    <source>
        <dbReference type="PROSITE-ProRule" id="PRU00510"/>
    </source>
</evidence>
<dbReference type="AlphaFoldDB" id="A0A2A6E403"/>
<feature type="domain" description="Zinc finger DksA/TraR C4-type" evidence="6">
    <location>
        <begin position="78"/>
        <end position="106"/>
    </location>
</feature>
<feature type="compositionally biased region" description="Acidic residues" evidence="5">
    <location>
        <begin position="149"/>
        <end position="163"/>
    </location>
</feature>
<dbReference type="PANTHER" id="PTHR33823">
    <property type="entry name" value="RNA POLYMERASE-BINDING TRANSCRIPTION FACTOR DKSA-RELATED"/>
    <property type="match status" value="1"/>
</dbReference>
<evidence type="ECO:0000256" key="3">
    <source>
        <dbReference type="ARBA" id="ARBA00022833"/>
    </source>
</evidence>
<evidence type="ECO:0000313" key="7">
    <source>
        <dbReference type="EMBL" id="PDO11713.1"/>
    </source>
</evidence>
<protein>
    <recommendedName>
        <fullName evidence="6">Zinc finger DksA/TraR C4-type domain-containing protein</fullName>
    </recommendedName>
</protein>
<accession>A0A2A6E403</accession>
<dbReference type="GO" id="GO:0008270">
    <property type="term" value="F:zinc ion binding"/>
    <property type="evidence" value="ECO:0007669"/>
    <property type="project" value="UniProtKB-KW"/>
</dbReference>
<reference evidence="7 8" key="1">
    <citation type="submission" date="2016-12" db="EMBL/GenBank/DDBJ databases">
        <title>Candidatus Reconcilibacillus cellulovorans genome.</title>
        <authorList>
            <person name="Kolinko S."/>
            <person name="Wu Y.-W."/>
            <person name="Tachea F."/>
            <person name="Denzel E."/>
            <person name="Hiras J."/>
            <person name="Baecker N."/>
            <person name="Chan L.J."/>
            <person name="Eichorst S.A."/>
            <person name="Frey D."/>
            <person name="Adams P.D."/>
            <person name="Pray T."/>
            <person name="Tanjore D."/>
            <person name="Petzold C.J."/>
            <person name="Gladden J.M."/>
            <person name="Simmons B.A."/>
            <person name="Singer S.W."/>
        </authorList>
    </citation>
    <scope>NUCLEOTIDE SEQUENCE [LARGE SCALE GENOMIC DNA]</scope>
    <source>
        <strain evidence="7">JTherm</strain>
    </source>
</reference>
<evidence type="ECO:0000256" key="2">
    <source>
        <dbReference type="ARBA" id="ARBA00022771"/>
    </source>
</evidence>
<evidence type="ECO:0000256" key="5">
    <source>
        <dbReference type="SAM" id="MobiDB-lite"/>
    </source>
</evidence>
<gene>
    <name evidence="7" type="ORF">BLM47_00965</name>
</gene>
<keyword evidence="3" id="KW-0862">Zinc</keyword>
<dbReference type="PROSITE" id="PS51128">
    <property type="entry name" value="ZF_DKSA_2"/>
    <property type="match status" value="1"/>
</dbReference>
<proteinExistence type="predicted"/>
<evidence type="ECO:0000259" key="6">
    <source>
        <dbReference type="Pfam" id="PF01258"/>
    </source>
</evidence>
<dbReference type="SUPFAM" id="SSF109635">
    <property type="entry name" value="DnaK suppressor protein DksA, alpha-hairpin domain"/>
    <property type="match status" value="1"/>
</dbReference>
<dbReference type="EMBL" id="MOXJ01000001">
    <property type="protein sequence ID" value="PDO11713.1"/>
    <property type="molecule type" value="Genomic_DNA"/>
</dbReference>
<dbReference type="PANTHER" id="PTHR33823:SF4">
    <property type="entry name" value="GENERAL STRESS PROTEIN 16O"/>
    <property type="match status" value="1"/>
</dbReference>
<feature type="region of interest" description="Disordered" evidence="5">
    <location>
        <begin position="194"/>
        <end position="215"/>
    </location>
</feature>
<dbReference type="Gene3D" id="1.20.120.910">
    <property type="entry name" value="DksA, coiled-coil domain"/>
    <property type="match status" value="1"/>
</dbReference>
<evidence type="ECO:0000256" key="1">
    <source>
        <dbReference type="ARBA" id="ARBA00022723"/>
    </source>
</evidence>
<dbReference type="SUPFAM" id="SSF57716">
    <property type="entry name" value="Glucocorticoid receptor-like (DNA-binding domain)"/>
    <property type="match status" value="1"/>
</dbReference>
<name>A0A2A6E403_9BACL</name>
<keyword evidence="1" id="KW-0479">Metal-binding</keyword>
<dbReference type="InterPro" id="IPR000962">
    <property type="entry name" value="Znf_DskA_TraR"/>
</dbReference>
<dbReference type="InterPro" id="IPR037187">
    <property type="entry name" value="DnaK_N"/>
</dbReference>
<keyword evidence="2" id="KW-0863">Zinc-finger</keyword>
<dbReference type="Pfam" id="PF01258">
    <property type="entry name" value="zf-dskA_traR"/>
    <property type="match status" value="1"/>
</dbReference>
<comment type="caution">
    <text evidence="4">Lacks conserved residue(s) required for the propagation of feature annotation.</text>
</comment>
<dbReference type="Proteomes" id="UP000243688">
    <property type="component" value="Unassembled WGS sequence"/>
</dbReference>
<organism evidence="7 8">
    <name type="scientific">Candidatus Reconcilbacillus cellulovorans</name>
    <dbReference type="NCBI Taxonomy" id="1906605"/>
    <lineage>
        <taxon>Bacteria</taxon>
        <taxon>Bacillati</taxon>
        <taxon>Bacillota</taxon>
        <taxon>Bacilli</taxon>
        <taxon>Bacillales</taxon>
        <taxon>Paenibacillaceae</taxon>
        <taxon>Candidatus Reconcilbacillus</taxon>
    </lineage>
</organism>